<reference evidence="2 3" key="1">
    <citation type="submission" date="2021-06" db="EMBL/GenBank/DDBJ databases">
        <title>Genome-based taxonomic framework of Microbacterium strains isolated from marine environment, the description of four new species and reclassification of four preexisting species.</title>
        <authorList>
            <person name="Lee S.D."/>
            <person name="Kim S.-M."/>
            <person name="Byeon Y.-S."/>
            <person name="Yang H.L."/>
            <person name="Kim I.S."/>
        </authorList>
    </citation>
    <scope>NUCLEOTIDE SEQUENCE [LARGE SCALE GENOMIC DNA]</scope>
    <source>
        <strain evidence="2 3">KSW4-10</strain>
    </source>
</reference>
<gene>
    <name evidence="2" type="ORF">KV397_07050</name>
</gene>
<sequence>MSTSLRPLALAAVSAVGLLFLGGCAFVPGPAAAPTSTTVPSDQRLEEAHPAPPEGRVVGVGMVLDASGDVQLCLGAILESYPPQCHGVPLDGWTWDGVEGSDDSGETTWGDYAVYATYDGERLTLTDPPIMAALYDSIAPEDPTGGVDGATPEDELARVQDDIAARLGTEAVTVGTDRGYVWVQVVWDDGTIQEAMDAEYGEGVVVVSSALRETD</sequence>
<protein>
    <submittedName>
        <fullName evidence="2">Uncharacterized protein</fullName>
    </submittedName>
</protein>
<name>A0ABY4J0H4_9MICO</name>
<dbReference type="EMBL" id="CP078078">
    <property type="protein sequence ID" value="UPL17525.1"/>
    <property type="molecule type" value="Genomic_DNA"/>
</dbReference>
<dbReference type="Proteomes" id="UP000830631">
    <property type="component" value="Chromosome"/>
</dbReference>
<keyword evidence="3" id="KW-1185">Reference proteome</keyword>
<organism evidence="2 3">
    <name type="scientific">Microbacterium aurugineum</name>
    <dbReference type="NCBI Taxonomy" id="2851642"/>
    <lineage>
        <taxon>Bacteria</taxon>
        <taxon>Bacillati</taxon>
        <taxon>Actinomycetota</taxon>
        <taxon>Actinomycetes</taxon>
        <taxon>Micrococcales</taxon>
        <taxon>Microbacteriaceae</taxon>
        <taxon>Microbacterium</taxon>
    </lineage>
</organism>
<feature type="region of interest" description="Disordered" evidence="1">
    <location>
        <begin position="32"/>
        <end position="53"/>
    </location>
</feature>
<proteinExistence type="predicted"/>
<dbReference type="PROSITE" id="PS51257">
    <property type="entry name" value="PROKAR_LIPOPROTEIN"/>
    <property type="match status" value="1"/>
</dbReference>
<evidence type="ECO:0000313" key="3">
    <source>
        <dbReference type="Proteomes" id="UP000830631"/>
    </source>
</evidence>
<evidence type="ECO:0000313" key="2">
    <source>
        <dbReference type="EMBL" id="UPL17525.1"/>
    </source>
</evidence>
<dbReference type="RefSeq" id="WP_261812521.1">
    <property type="nucleotide sequence ID" value="NZ_CP078078.1"/>
</dbReference>
<evidence type="ECO:0000256" key="1">
    <source>
        <dbReference type="SAM" id="MobiDB-lite"/>
    </source>
</evidence>
<accession>A0ABY4J0H4</accession>